<sequence>MAKKKIQFIGDLLSEIKEDIHTSVSQSSGIPDIIAFCEGKEWLGLSHHPTNPIFLYPMQKIILKTLYRGSIGNKDISLTDEEIEMCRRFGLDSDDKGDLLGKYSKGEIFRELVLVWGRRASKDFIVSIIALYEAMKLLECEGGDPYAMYELSSANTINILTVANAKGQANIAFSEIREKI</sequence>
<proteinExistence type="predicted"/>
<reference evidence="1" key="1">
    <citation type="journal article" date="2015" name="Nature">
        <title>Complex archaea that bridge the gap between prokaryotes and eukaryotes.</title>
        <authorList>
            <person name="Spang A."/>
            <person name="Saw J.H."/>
            <person name="Jorgensen S.L."/>
            <person name="Zaremba-Niedzwiedzka K."/>
            <person name="Martijn J."/>
            <person name="Lind A.E."/>
            <person name="van Eijk R."/>
            <person name="Schleper C."/>
            <person name="Guy L."/>
            <person name="Ettema T.J."/>
        </authorList>
    </citation>
    <scope>NUCLEOTIDE SEQUENCE</scope>
</reference>
<gene>
    <name evidence="1" type="ORF">LCGC14_1272480</name>
</gene>
<organism evidence="1">
    <name type="scientific">marine sediment metagenome</name>
    <dbReference type="NCBI Taxonomy" id="412755"/>
    <lineage>
        <taxon>unclassified sequences</taxon>
        <taxon>metagenomes</taxon>
        <taxon>ecological metagenomes</taxon>
    </lineage>
</organism>
<evidence type="ECO:0000313" key="1">
    <source>
        <dbReference type="EMBL" id="KKM87091.1"/>
    </source>
</evidence>
<dbReference type="EMBL" id="LAZR01007154">
    <property type="protein sequence ID" value="KKM87091.1"/>
    <property type="molecule type" value="Genomic_DNA"/>
</dbReference>
<feature type="non-terminal residue" evidence="1">
    <location>
        <position position="180"/>
    </location>
</feature>
<dbReference type="AlphaFoldDB" id="A0A0F9LIT7"/>
<accession>A0A0F9LIT7</accession>
<comment type="caution">
    <text evidence="1">The sequence shown here is derived from an EMBL/GenBank/DDBJ whole genome shotgun (WGS) entry which is preliminary data.</text>
</comment>
<name>A0A0F9LIT7_9ZZZZ</name>
<protein>
    <submittedName>
        <fullName evidence="1">Uncharacterized protein</fullName>
    </submittedName>
</protein>